<dbReference type="GO" id="GO:0004674">
    <property type="term" value="F:protein serine/threonine kinase activity"/>
    <property type="evidence" value="ECO:0007669"/>
    <property type="project" value="UniProtKB-KW"/>
</dbReference>
<dbReference type="GO" id="GO:0016020">
    <property type="term" value="C:membrane"/>
    <property type="evidence" value="ECO:0007669"/>
    <property type="project" value="UniProtKB-SubCell"/>
</dbReference>
<evidence type="ECO:0000259" key="7">
    <source>
        <dbReference type="Pfam" id="PF12819"/>
    </source>
</evidence>
<protein>
    <recommendedName>
        <fullName evidence="7">Malectin-like domain-containing protein</fullName>
    </recommendedName>
</protein>
<evidence type="ECO:0000256" key="2">
    <source>
        <dbReference type="ARBA" id="ARBA00022527"/>
    </source>
</evidence>
<reference evidence="8" key="1">
    <citation type="submission" date="2023-12" db="EMBL/GenBank/DDBJ databases">
        <title>Genome assembly of Anisodus tanguticus.</title>
        <authorList>
            <person name="Wang Y.-J."/>
        </authorList>
    </citation>
    <scope>NUCLEOTIDE SEQUENCE</scope>
    <source>
        <strain evidence="8">KB-2021</strain>
        <tissue evidence="8">Leaf</tissue>
    </source>
</reference>
<proteinExistence type="predicted"/>
<gene>
    <name evidence="8" type="ORF">RND71_001977</name>
</gene>
<feature type="domain" description="Malectin-like" evidence="7">
    <location>
        <begin position="116"/>
        <end position="275"/>
    </location>
</feature>
<organism evidence="8 9">
    <name type="scientific">Anisodus tanguticus</name>
    <dbReference type="NCBI Taxonomy" id="243964"/>
    <lineage>
        <taxon>Eukaryota</taxon>
        <taxon>Viridiplantae</taxon>
        <taxon>Streptophyta</taxon>
        <taxon>Embryophyta</taxon>
        <taxon>Tracheophyta</taxon>
        <taxon>Spermatophyta</taxon>
        <taxon>Magnoliopsida</taxon>
        <taxon>eudicotyledons</taxon>
        <taxon>Gunneridae</taxon>
        <taxon>Pentapetalae</taxon>
        <taxon>asterids</taxon>
        <taxon>lamiids</taxon>
        <taxon>Solanales</taxon>
        <taxon>Solanaceae</taxon>
        <taxon>Solanoideae</taxon>
        <taxon>Hyoscyameae</taxon>
        <taxon>Anisodus</taxon>
    </lineage>
</organism>
<dbReference type="AlphaFoldDB" id="A0AAE1T146"/>
<dbReference type="GO" id="GO:0004714">
    <property type="term" value="F:transmembrane receptor protein tyrosine kinase activity"/>
    <property type="evidence" value="ECO:0007669"/>
    <property type="project" value="InterPro"/>
</dbReference>
<dbReference type="PANTHER" id="PTHR34590">
    <property type="entry name" value="OS03G0124300 PROTEIN-RELATED"/>
    <property type="match status" value="1"/>
</dbReference>
<keyword evidence="5" id="KW-0067">ATP-binding</keyword>
<dbReference type="InterPro" id="IPR024788">
    <property type="entry name" value="Malectin-like_Carb-bd_dom"/>
</dbReference>
<sequence>MTNCIDVSPETGFGALIRTPSTIFIDFILKILEKDMKIGLLRHRFSYSKDTLEIIVSSTIKNGLIKYWAPHAQTVIADAILLKTRIFFTNVSTKNITISHFVNSYKDDTNSYSFVLACGATNNATDADGGIWSPDSTYLPSSSSGNSITSKAKYQDPSLISYIPYMTARIFKTQTAYTFPISPKSRHWIILHFYPSSYDNLNCSNSFFSVTVGEFTLLNNFSASITAQALTQAYIIREFTIVPLQTATLNITFNPFSVYKDAFAFINGIDVVSMPEIFQAAPMVGFTD</sequence>
<evidence type="ECO:0000256" key="5">
    <source>
        <dbReference type="ARBA" id="ARBA00022840"/>
    </source>
</evidence>
<keyword evidence="4" id="KW-0547">Nucleotide-binding</keyword>
<dbReference type="EMBL" id="JAVYJV010000001">
    <property type="protein sequence ID" value="KAK4380115.1"/>
    <property type="molecule type" value="Genomic_DNA"/>
</dbReference>
<evidence type="ECO:0000313" key="9">
    <source>
        <dbReference type="Proteomes" id="UP001291623"/>
    </source>
</evidence>
<dbReference type="Gene3D" id="2.60.120.430">
    <property type="entry name" value="Galactose-binding lectin"/>
    <property type="match status" value="1"/>
</dbReference>
<accession>A0AAE1T146</accession>
<evidence type="ECO:0000256" key="6">
    <source>
        <dbReference type="ARBA" id="ARBA00023180"/>
    </source>
</evidence>
<keyword evidence="2" id="KW-0418">Kinase</keyword>
<dbReference type="InterPro" id="IPR045272">
    <property type="entry name" value="ANXUR1/2-like"/>
</dbReference>
<evidence type="ECO:0000313" key="8">
    <source>
        <dbReference type="EMBL" id="KAK4380115.1"/>
    </source>
</evidence>
<dbReference type="GO" id="GO:0005524">
    <property type="term" value="F:ATP binding"/>
    <property type="evidence" value="ECO:0007669"/>
    <property type="project" value="UniProtKB-KW"/>
</dbReference>
<dbReference type="Pfam" id="PF12819">
    <property type="entry name" value="Malectin_like"/>
    <property type="match status" value="1"/>
</dbReference>
<comment type="caution">
    <text evidence="8">The sequence shown here is derived from an EMBL/GenBank/DDBJ whole genome shotgun (WGS) entry which is preliminary data.</text>
</comment>
<keyword evidence="2" id="KW-0723">Serine/threonine-protein kinase</keyword>
<evidence type="ECO:0000256" key="1">
    <source>
        <dbReference type="ARBA" id="ARBA00004479"/>
    </source>
</evidence>
<evidence type="ECO:0000256" key="3">
    <source>
        <dbReference type="ARBA" id="ARBA00022679"/>
    </source>
</evidence>
<evidence type="ECO:0000256" key="4">
    <source>
        <dbReference type="ARBA" id="ARBA00022741"/>
    </source>
</evidence>
<name>A0AAE1T146_9SOLA</name>
<keyword evidence="3" id="KW-0808">Transferase</keyword>
<comment type="subcellular location">
    <subcellularLocation>
        <location evidence="1">Membrane</location>
        <topology evidence="1">Single-pass type I membrane protein</topology>
    </subcellularLocation>
</comment>
<keyword evidence="6" id="KW-0325">Glycoprotein</keyword>
<dbReference type="Proteomes" id="UP001291623">
    <property type="component" value="Unassembled WGS sequence"/>
</dbReference>
<keyword evidence="9" id="KW-1185">Reference proteome</keyword>
<dbReference type="PANTHER" id="PTHR34590:SF5">
    <property type="entry name" value="OS04G0586500 PROTEIN"/>
    <property type="match status" value="1"/>
</dbReference>
<dbReference type="FunFam" id="2.60.120.430:FF:000003">
    <property type="entry name" value="FERONIA receptor-like kinase"/>
    <property type="match status" value="1"/>
</dbReference>